<evidence type="ECO:0000313" key="9">
    <source>
        <dbReference type="RefSeq" id="XP_033533422.1"/>
    </source>
</evidence>
<evidence type="ECO:0000313" key="7">
    <source>
        <dbReference type="EMBL" id="KAF1811791.1"/>
    </source>
</evidence>
<dbReference type="GeneID" id="54423495"/>
<dbReference type="SUPFAM" id="SSF57701">
    <property type="entry name" value="Zn2/Cys6 DNA-binding domain"/>
    <property type="match status" value="1"/>
</dbReference>
<dbReference type="PANTHER" id="PTHR31069">
    <property type="entry name" value="OLEATE-ACTIVATED TRANSCRIPTION FACTOR 1-RELATED"/>
    <property type="match status" value="1"/>
</dbReference>
<dbReference type="OrthoDB" id="40579at2759"/>
<feature type="region of interest" description="Disordered" evidence="5">
    <location>
        <begin position="212"/>
        <end position="235"/>
    </location>
</feature>
<accession>A0A6G1G1I7</accession>
<feature type="region of interest" description="Disordered" evidence="5">
    <location>
        <begin position="76"/>
        <end position="99"/>
    </location>
</feature>
<dbReference type="Gene3D" id="4.10.240.10">
    <property type="entry name" value="Zn(2)-C6 fungal-type DNA-binding domain"/>
    <property type="match status" value="1"/>
</dbReference>
<reference evidence="9" key="2">
    <citation type="submission" date="2020-04" db="EMBL/GenBank/DDBJ databases">
        <authorList>
            <consortium name="NCBI Genome Project"/>
        </authorList>
    </citation>
    <scope>NUCLEOTIDE SEQUENCE</scope>
    <source>
        <strain evidence="9">CBS 781.70</strain>
    </source>
</reference>
<sequence>MSSPSRPIACTACSRAKTKCDKLIPTCSRCKARRMVCEPRTAGPHNASSHSSRSSSNPLDASMQRQMTSFYQNQGAEPVAGRTLSSQSRHYGNAASNPTWPSSAHPLEACRMPSYYDSTASEGPYLDMDMDLDSGLDLDCNDDFARSFSSPSPQGQMTGYLPATGYTTTTSANGYNINSHCGPGDAYAGYVQTGTDAGSGYGTSNGASGYANASPAFEHSKSNSYPYMQTKGSYQ</sequence>
<dbReference type="InterPro" id="IPR050675">
    <property type="entry name" value="OAF3"/>
</dbReference>
<feature type="compositionally biased region" description="Polar residues" evidence="5">
    <location>
        <begin position="83"/>
        <end position="99"/>
    </location>
</feature>
<dbReference type="PROSITE" id="PS50048">
    <property type="entry name" value="ZN2_CY6_FUNGAL_2"/>
    <property type="match status" value="1"/>
</dbReference>
<feature type="compositionally biased region" description="Polar residues" evidence="5">
    <location>
        <begin position="222"/>
        <end position="235"/>
    </location>
</feature>
<dbReference type="CDD" id="cd00067">
    <property type="entry name" value="GAL4"/>
    <property type="match status" value="1"/>
</dbReference>
<dbReference type="GO" id="GO:0003677">
    <property type="term" value="F:DNA binding"/>
    <property type="evidence" value="ECO:0007669"/>
    <property type="project" value="UniProtKB-KW"/>
</dbReference>
<organism evidence="7">
    <name type="scientific">Eremomyces bilateralis CBS 781.70</name>
    <dbReference type="NCBI Taxonomy" id="1392243"/>
    <lineage>
        <taxon>Eukaryota</taxon>
        <taxon>Fungi</taxon>
        <taxon>Dikarya</taxon>
        <taxon>Ascomycota</taxon>
        <taxon>Pezizomycotina</taxon>
        <taxon>Dothideomycetes</taxon>
        <taxon>Dothideomycetes incertae sedis</taxon>
        <taxon>Eremomycetales</taxon>
        <taxon>Eremomycetaceae</taxon>
        <taxon>Eremomyces</taxon>
    </lineage>
</organism>
<protein>
    <recommendedName>
        <fullName evidence="6">Zn(2)-C6 fungal-type domain-containing protein</fullName>
    </recommendedName>
</protein>
<evidence type="ECO:0000256" key="1">
    <source>
        <dbReference type="ARBA" id="ARBA00023015"/>
    </source>
</evidence>
<feature type="domain" description="Zn(2)-C6 fungal-type" evidence="6">
    <location>
        <begin position="9"/>
        <end position="37"/>
    </location>
</feature>
<proteinExistence type="predicted"/>
<dbReference type="PANTHER" id="PTHR31069:SF32">
    <property type="entry name" value="ARGININE METABOLISM REGULATION PROTEIN II"/>
    <property type="match status" value="1"/>
</dbReference>
<dbReference type="RefSeq" id="XP_033533422.1">
    <property type="nucleotide sequence ID" value="XM_033682925.1"/>
</dbReference>
<keyword evidence="8" id="KW-1185">Reference proteome</keyword>
<dbReference type="InterPro" id="IPR001138">
    <property type="entry name" value="Zn2Cys6_DnaBD"/>
</dbReference>
<keyword evidence="1" id="KW-0805">Transcription regulation</keyword>
<evidence type="ECO:0000256" key="2">
    <source>
        <dbReference type="ARBA" id="ARBA00023125"/>
    </source>
</evidence>
<dbReference type="Proteomes" id="UP000504638">
    <property type="component" value="Unplaced"/>
</dbReference>
<keyword evidence="3" id="KW-0804">Transcription</keyword>
<keyword evidence="2" id="KW-0238">DNA-binding</keyword>
<dbReference type="Pfam" id="PF00172">
    <property type="entry name" value="Zn_clus"/>
    <property type="match status" value="1"/>
</dbReference>
<evidence type="ECO:0000259" key="6">
    <source>
        <dbReference type="PROSITE" id="PS50048"/>
    </source>
</evidence>
<dbReference type="GO" id="GO:0000981">
    <property type="term" value="F:DNA-binding transcription factor activity, RNA polymerase II-specific"/>
    <property type="evidence" value="ECO:0007669"/>
    <property type="project" value="InterPro"/>
</dbReference>
<evidence type="ECO:0000256" key="4">
    <source>
        <dbReference type="ARBA" id="ARBA00023242"/>
    </source>
</evidence>
<reference evidence="7 9" key="1">
    <citation type="submission" date="2020-01" db="EMBL/GenBank/DDBJ databases">
        <authorList>
            <consortium name="DOE Joint Genome Institute"/>
            <person name="Haridas S."/>
            <person name="Albert R."/>
            <person name="Binder M."/>
            <person name="Bloem J."/>
            <person name="Labutti K."/>
            <person name="Salamov A."/>
            <person name="Andreopoulos B."/>
            <person name="Baker S.E."/>
            <person name="Barry K."/>
            <person name="Bills G."/>
            <person name="Bluhm B.H."/>
            <person name="Cannon C."/>
            <person name="Castanera R."/>
            <person name="Culley D.E."/>
            <person name="Daum C."/>
            <person name="Ezra D."/>
            <person name="Gonzalez J.B."/>
            <person name="Henrissat B."/>
            <person name="Kuo A."/>
            <person name="Liang C."/>
            <person name="Lipzen A."/>
            <person name="Lutzoni F."/>
            <person name="Magnuson J."/>
            <person name="Mondo S."/>
            <person name="Nolan M."/>
            <person name="Ohm R."/>
            <person name="Pangilinan J."/>
            <person name="Park H.-J."/>
            <person name="Ramirez L."/>
            <person name="Alfaro M."/>
            <person name="Sun H."/>
            <person name="Tritt A."/>
            <person name="Yoshinaga Y."/>
            <person name="Zwiers L.-H."/>
            <person name="Turgeon B.G."/>
            <person name="Goodwin S.B."/>
            <person name="Spatafora J.W."/>
            <person name="Crous P.W."/>
            <person name="Grigoriev I.V."/>
        </authorList>
    </citation>
    <scope>NUCLEOTIDE SEQUENCE</scope>
    <source>
        <strain evidence="7 9">CBS 781.70</strain>
    </source>
</reference>
<dbReference type="AlphaFoldDB" id="A0A6G1G1I7"/>
<reference evidence="9" key="3">
    <citation type="submission" date="2025-04" db="UniProtKB">
        <authorList>
            <consortium name="RefSeq"/>
        </authorList>
    </citation>
    <scope>IDENTIFICATION</scope>
    <source>
        <strain evidence="9">CBS 781.70</strain>
    </source>
</reference>
<evidence type="ECO:0000256" key="5">
    <source>
        <dbReference type="SAM" id="MobiDB-lite"/>
    </source>
</evidence>
<dbReference type="GO" id="GO:0008270">
    <property type="term" value="F:zinc ion binding"/>
    <property type="evidence" value="ECO:0007669"/>
    <property type="project" value="InterPro"/>
</dbReference>
<dbReference type="PROSITE" id="PS00463">
    <property type="entry name" value="ZN2_CY6_FUNGAL_1"/>
    <property type="match status" value="1"/>
</dbReference>
<evidence type="ECO:0000313" key="8">
    <source>
        <dbReference type="Proteomes" id="UP000504638"/>
    </source>
</evidence>
<dbReference type="EMBL" id="ML975160">
    <property type="protein sequence ID" value="KAF1811791.1"/>
    <property type="molecule type" value="Genomic_DNA"/>
</dbReference>
<evidence type="ECO:0000256" key="3">
    <source>
        <dbReference type="ARBA" id="ARBA00023163"/>
    </source>
</evidence>
<name>A0A6G1G1I7_9PEZI</name>
<feature type="region of interest" description="Disordered" evidence="5">
    <location>
        <begin position="40"/>
        <end position="62"/>
    </location>
</feature>
<keyword evidence="4" id="KW-0539">Nucleus</keyword>
<gene>
    <name evidence="7 9" type="ORF">P152DRAFT_51600</name>
</gene>
<dbReference type="InterPro" id="IPR036864">
    <property type="entry name" value="Zn2-C6_fun-type_DNA-bd_sf"/>
</dbReference>